<evidence type="ECO:0000256" key="1">
    <source>
        <dbReference type="SAM" id="Phobius"/>
    </source>
</evidence>
<comment type="caution">
    <text evidence="5">The sequence shown here is derived from an EMBL/GenBank/DDBJ whole genome shotgun (WGS) entry which is preliminary data.</text>
</comment>
<dbReference type="GO" id="GO:0005737">
    <property type="term" value="C:cytoplasm"/>
    <property type="evidence" value="ECO:0007669"/>
    <property type="project" value="TreeGrafter"/>
</dbReference>
<dbReference type="AlphaFoldDB" id="A0A0S7XTE8"/>
<feature type="transmembrane region" description="Helical" evidence="1">
    <location>
        <begin position="625"/>
        <end position="647"/>
    </location>
</feature>
<dbReference type="Gene3D" id="3.40.50.720">
    <property type="entry name" value="NAD(P)-binding Rossmann-like Domain"/>
    <property type="match status" value="2"/>
</dbReference>
<keyword evidence="1" id="KW-1133">Transmembrane helix</keyword>
<dbReference type="Proteomes" id="UP000051861">
    <property type="component" value="Unassembled WGS sequence"/>
</dbReference>
<dbReference type="PANTHER" id="PTHR48079:SF6">
    <property type="entry name" value="NAD(P)-BINDING DOMAIN-CONTAINING PROTEIN-RELATED"/>
    <property type="match status" value="1"/>
</dbReference>
<organism evidence="5 6">
    <name type="scientific">candidate division WOR-1 bacterium DG_54_3</name>
    <dbReference type="NCBI Taxonomy" id="1703775"/>
    <lineage>
        <taxon>Bacteria</taxon>
        <taxon>Bacillati</taxon>
        <taxon>Saganbacteria</taxon>
    </lineage>
</organism>
<feature type="domain" description="NAD-dependent epimerase/dehydratase" evidence="2">
    <location>
        <begin position="373"/>
        <end position="600"/>
    </location>
</feature>
<keyword evidence="1" id="KW-0472">Membrane</keyword>
<evidence type="ECO:0000313" key="6">
    <source>
        <dbReference type="Proteomes" id="UP000051861"/>
    </source>
</evidence>
<feature type="domain" description="GFO/IDH/MocA-like oxidoreductase" evidence="4">
    <location>
        <begin position="129"/>
        <end position="253"/>
    </location>
</feature>
<dbReference type="PANTHER" id="PTHR48079">
    <property type="entry name" value="PROTEIN YEEZ"/>
    <property type="match status" value="1"/>
</dbReference>
<dbReference type="GO" id="GO:0000166">
    <property type="term" value="F:nucleotide binding"/>
    <property type="evidence" value="ECO:0007669"/>
    <property type="project" value="InterPro"/>
</dbReference>
<keyword evidence="1" id="KW-0812">Transmembrane</keyword>
<protein>
    <recommendedName>
        <fullName evidence="7">NAD-dependent epimerase/dehydratase domain-containing protein</fullName>
    </recommendedName>
</protein>
<reference evidence="5 6" key="1">
    <citation type="journal article" date="2015" name="Microbiome">
        <title>Genomic resolution of linkages in carbon, nitrogen, and sulfur cycling among widespread estuary sediment bacteria.</title>
        <authorList>
            <person name="Baker B.J."/>
            <person name="Lazar C.S."/>
            <person name="Teske A.P."/>
            <person name="Dick G.J."/>
        </authorList>
    </citation>
    <scope>NUCLEOTIDE SEQUENCE [LARGE SCALE GENOMIC DNA]</scope>
    <source>
        <strain evidence="5">DG_54_3</strain>
    </source>
</reference>
<dbReference type="Pfam" id="PF22725">
    <property type="entry name" value="GFO_IDH_MocA_C3"/>
    <property type="match status" value="1"/>
</dbReference>
<sequence>MRIGIVGCGLNSDHHINFAKDYPGLQIVGVVDKDVQKANQCAAKYGIEKIYPSIKELVDEERPDAIHIVTPPQTHYSLAKEALELKCHVLVEKPITLDVQGARELFELAEAHGVMLCTMHNHFFDPCMAKAHALVREGKVGEIINIESYYGLNTNIDAFHKYPAPNVLPWIYSLPGGVFHDFMPHPLYVMLPYIGKPQEVKVMEKSFGEFPQNISDELRILVKGDRSFGVLTFSFAAKPYLHFLKIYGTKMMIHVNFDTMTTTCHPVSHLPKAVQKATFNLSESRQLFSSTISNFWNFGRGNLRPYQGMKVLIHKFYDAISGEGETPVSIEDTLMVIDTMDKIWPLIKNKHLIAFDPIIPVEKIQAQERRPKILVTGATGFLGNRLIEVLTQRGYSVRGLARKLSNIEKLKEFKAEIFFGDVGSMDSLKPVFEGIDIVIHAAADTAGHQEDSELSTIQGTRNIIDLCKHNQIKKLIYLSSCSVYGVADYKKGQVVTEDSSLERFPEKRGYYSEAKLKAEEIVVSAKDRGYLPIVCLRPGTIFGLGGEIFPPMMGFALGSRLFGIIGNGEFVLPLVDIDNLVDAIIAAIEKQESAGSIFNVVDSDRVTKKMYVEMLLQKIYPKSRYIYIPLWFLYSTVFAQEIIAKLFRRKPFLTRYRLISSQKNILYDSSKIQRELNWTPPYAIKETINALIDSLQRKVSI</sequence>
<feature type="domain" description="Gfo/Idh/MocA-like oxidoreductase N-terminal" evidence="3">
    <location>
        <begin position="1"/>
        <end position="117"/>
    </location>
</feature>
<dbReference type="EMBL" id="LIZX01000113">
    <property type="protein sequence ID" value="KPJ65507.1"/>
    <property type="molecule type" value="Genomic_DNA"/>
</dbReference>
<dbReference type="Pfam" id="PF01370">
    <property type="entry name" value="Epimerase"/>
    <property type="match status" value="1"/>
</dbReference>
<dbReference type="InterPro" id="IPR051783">
    <property type="entry name" value="NAD(P)-dependent_oxidoreduct"/>
</dbReference>
<proteinExistence type="predicted"/>
<dbReference type="Gene3D" id="3.30.360.10">
    <property type="entry name" value="Dihydrodipicolinate Reductase, domain 2"/>
    <property type="match status" value="1"/>
</dbReference>
<name>A0A0S7XTE8_UNCSA</name>
<evidence type="ECO:0000259" key="2">
    <source>
        <dbReference type="Pfam" id="PF01370"/>
    </source>
</evidence>
<dbReference type="GO" id="GO:0004029">
    <property type="term" value="F:aldehyde dehydrogenase (NAD+) activity"/>
    <property type="evidence" value="ECO:0007669"/>
    <property type="project" value="TreeGrafter"/>
</dbReference>
<dbReference type="InterPro" id="IPR001509">
    <property type="entry name" value="Epimerase_deHydtase"/>
</dbReference>
<evidence type="ECO:0000259" key="4">
    <source>
        <dbReference type="Pfam" id="PF22725"/>
    </source>
</evidence>
<dbReference type="InterPro" id="IPR055170">
    <property type="entry name" value="GFO_IDH_MocA-like_dom"/>
</dbReference>
<gene>
    <name evidence="5" type="ORF">AMJ44_10030</name>
</gene>
<accession>A0A0S7XTE8</accession>
<dbReference type="SUPFAM" id="SSF55347">
    <property type="entry name" value="Glyceraldehyde-3-phosphate dehydrogenase-like, C-terminal domain"/>
    <property type="match status" value="1"/>
</dbReference>
<dbReference type="InterPro" id="IPR000683">
    <property type="entry name" value="Gfo/Idh/MocA-like_OxRdtase_N"/>
</dbReference>
<evidence type="ECO:0000259" key="3">
    <source>
        <dbReference type="Pfam" id="PF01408"/>
    </source>
</evidence>
<evidence type="ECO:0000313" key="5">
    <source>
        <dbReference type="EMBL" id="KPJ65507.1"/>
    </source>
</evidence>
<dbReference type="InterPro" id="IPR036291">
    <property type="entry name" value="NAD(P)-bd_dom_sf"/>
</dbReference>
<dbReference type="SUPFAM" id="SSF51735">
    <property type="entry name" value="NAD(P)-binding Rossmann-fold domains"/>
    <property type="match status" value="2"/>
</dbReference>
<evidence type="ECO:0008006" key="7">
    <source>
        <dbReference type="Google" id="ProtNLM"/>
    </source>
</evidence>
<dbReference type="Pfam" id="PF01408">
    <property type="entry name" value="GFO_IDH_MocA"/>
    <property type="match status" value="1"/>
</dbReference>